<keyword evidence="2" id="KW-1185">Reference proteome</keyword>
<reference evidence="1 2" key="1">
    <citation type="journal article" date="2016" name="Proc. Natl. Acad. Sci. U.S.A.">
        <title>Comparative genomics of biotechnologically important yeasts.</title>
        <authorList>
            <person name="Riley R."/>
            <person name="Haridas S."/>
            <person name="Wolfe K.H."/>
            <person name="Lopes M.R."/>
            <person name="Hittinger C.T."/>
            <person name="Goeker M."/>
            <person name="Salamov A.A."/>
            <person name="Wisecaver J.H."/>
            <person name="Long T.M."/>
            <person name="Calvey C.H."/>
            <person name="Aerts A.L."/>
            <person name="Barry K.W."/>
            <person name="Choi C."/>
            <person name="Clum A."/>
            <person name="Coughlan A.Y."/>
            <person name="Deshpande S."/>
            <person name="Douglass A.P."/>
            <person name="Hanson S.J."/>
            <person name="Klenk H.-P."/>
            <person name="LaButti K.M."/>
            <person name="Lapidus A."/>
            <person name="Lindquist E.A."/>
            <person name="Lipzen A.M."/>
            <person name="Meier-Kolthoff J.P."/>
            <person name="Ohm R.A."/>
            <person name="Otillar R.P."/>
            <person name="Pangilinan J.L."/>
            <person name="Peng Y."/>
            <person name="Rokas A."/>
            <person name="Rosa C.A."/>
            <person name="Scheuner C."/>
            <person name="Sibirny A.A."/>
            <person name="Slot J.C."/>
            <person name="Stielow J.B."/>
            <person name="Sun H."/>
            <person name="Kurtzman C.P."/>
            <person name="Blackwell M."/>
            <person name="Grigoriev I.V."/>
            <person name="Jeffries T.W."/>
        </authorList>
    </citation>
    <scope>NUCLEOTIDE SEQUENCE [LARGE SCALE GENOMIC DNA]</scope>
    <source>
        <strain evidence="2">ATCC 58044 / CBS 1984 / NCYC 433 / NRRL Y-366-8</strain>
    </source>
</reference>
<evidence type="ECO:0000313" key="2">
    <source>
        <dbReference type="Proteomes" id="UP000094112"/>
    </source>
</evidence>
<sequence>MSFTRTFSTELDPNFGEPFQILVTIPSEKPSQTERNKVPITIFISKEGPNTQFGCYIYSIVHPKTSQVYQTILNNSNEGLLDITKKLSNVVSKKYKVPAYVNVNGYFDIYDYMGVLKTVLEYIDEKFDNPEDTKDVIIQ</sequence>
<organism evidence="1 2">
    <name type="scientific">Wickerhamomyces anomalus (strain ATCC 58044 / CBS 1984 / NCYC 433 / NRRL Y-366-8)</name>
    <name type="common">Yeast</name>
    <name type="synonym">Hansenula anomala</name>
    <dbReference type="NCBI Taxonomy" id="683960"/>
    <lineage>
        <taxon>Eukaryota</taxon>
        <taxon>Fungi</taxon>
        <taxon>Dikarya</taxon>
        <taxon>Ascomycota</taxon>
        <taxon>Saccharomycotina</taxon>
        <taxon>Saccharomycetes</taxon>
        <taxon>Phaffomycetales</taxon>
        <taxon>Wickerhamomycetaceae</taxon>
        <taxon>Wickerhamomyces</taxon>
    </lineage>
</organism>
<gene>
    <name evidence="1" type="ORF">WICANDRAFT_60601</name>
</gene>
<protein>
    <submittedName>
        <fullName evidence="1">Uncharacterized protein</fullName>
    </submittedName>
</protein>
<dbReference type="RefSeq" id="XP_019041754.1">
    <property type="nucleotide sequence ID" value="XM_019183023.1"/>
</dbReference>
<dbReference type="EMBL" id="KV454208">
    <property type="protein sequence ID" value="ODQ62547.1"/>
    <property type="molecule type" value="Genomic_DNA"/>
</dbReference>
<dbReference type="GeneID" id="30200269"/>
<dbReference type="AlphaFoldDB" id="A0A1E3PCD7"/>
<evidence type="ECO:0000313" key="1">
    <source>
        <dbReference type="EMBL" id="ODQ62547.1"/>
    </source>
</evidence>
<dbReference type="OrthoDB" id="3987408at2759"/>
<dbReference type="Gene3D" id="3.30.230.100">
    <property type="match status" value="1"/>
</dbReference>
<accession>A0A1E3PCD7</accession>
<dbReference type="Pfam" id="PF10448">
    <property type="entry name" value="POC3_POC4"/>
    <property type="match status" value="1"/>
</dbReference>
<dbReference type="InterPro" id="IPR018854">
    <property type="entry name" value="Psome_chaperone_3/4"/>
</dbReference>
<proteinExistence type="predicted"/>
<dbReference type="Proteomes" id="UP000094112">
    <property type="component" value="Unassembled WGS sequence"/>
</dbReference>
<name>A0A1E3PCD7_WICAA</name>